<dbReference type="InterPro" id="IPR036890">
    <property type="entry name" value="HATPase_C_sf"/>
</dbReference>
<dbReference type="Pfam" id="PF02518">
    <property type="entry name" value="HATPase_c"/>
    <property type="match status" value="1"/>
</dbReference>
<evidence type="ECO:0000313" key="6">
    <source>
        <dbReference type="Proteomes" id="UP000624279"/>
    </source>
</evidence>
<keyword evidence="2" id="KW-0812">Transmembrane</keyword>
<name>A0ABR6YH39_9BURK</name>
<evidence type="ECO:0000259" key="3">
    <source>
        <dbReference type="Pfam" id="PF02518"/>
    </source>
</evidence>
<comment type="caution">
    <text evidence="5">The sequence shown here is derived from an EMBL/GenBank/DDBJ whole genome shotgun (WGS) entry which is preliminary data.</text>
</comment>
<sequence length="363" mass="41120">MNQRTHKWLLYWSIWMLLGLYMATMDLTRFPSANFIGHLLPMNLLQNIAWGLGGLGVIAIARHWPLVEFNRRELKNWSIELLACAVIAALSLVLLWAVNLMYVEQPYLEKMLANPGQSLMRFFSMYFHVSLLLMWAVLGGWHSMHIYQKYRQREVEAAQLESRLAQAQNAALQMQLRPHFLFNTLNSISALIHSDADKADRMVSGLADLLRMTLDSGSSQQIPLSREIAIIDAYLNIELIRFQDRLQASIEVPATCQNALVPAFLLQPLVENSIKHGVADNVNLSTIDIRVRQEDQWLILEVLDNGKGLGTRTRNGNGCGMGIGTQNTEARLQLLYQSQHSFTLENIPGLGTRALVRIPFTLT</sequence>
<dbReference type="SUPFAM" id="SSF55874">
    <property type="entry name" value="ATPase domain of HSP90 chaperone/DNA topoisomerase II/histidine kinase"/>
    <property type="match status" value="1"/>
</dbReference>
<feature type="transmembrane region" description="Helical" evidence="2">
    <location>
        <begin position="9"/>
        <end position="28"/>
    </location>
</feature>
<feature type="transmembrane region" description="Helical" evidence="2">
    <location>
        <begin position="79"/>
        <end position="102"/>
    </location>
</feature>
<evidence type="ECO:0000256" key="2">
    <source>
        <dbReference type="SAM" id="Phobius"/>
    </source>
</evidence>
<dbReference type="EMBL" id="JACOGA010000024">
    <property type="protein sequence ID" value="MBC3875823.1"/>
    <property type="molecule type" value="Genomic_DNA"/>
</dbReference>
<feature type="coiled-coil region" evidence="1">
    <location>
        <begin position="150"/>
        <end position="177"/>
    </location>
</feature>
<protein>
    <submittedName>
        <fullName evidence="5">Histidine kinase</fullName>
    </submittedName>
</protein>
<gene>
    <name evidence="5" type="ORF">H8K55_19700</name>
</gene>
<evidence type="ECO:0000259" key="4">
    <source>
        <dbReference type="Pfam" id="PF06580"/>
    </source>
</evidence>
<keyword evidence="2" id="KW-1133">Transmembrane helix</keyword>
<dbReference type="GO" id="GO:0016301">
    <property type="term" value="F:kinase activity"/>
    <property type="evidence" value="ECO:0007669"/>
    <property type="project" value="UniProtKB-KW"/>
</dbReference>
<organism evidence="5 6">
    <name type="scientific">Undibacterium flavidum</name>
    <dbReference type="NCBI Taxonomy" id="2762297"/>
    <lineage>
        <taxon>Bacteria</taxon>
        <taxon>Pseudomonadati</taxon>
        <taxon>Pseudomonadota</taxon>
        <taxon>Betaproteobacteria</taxon>
        <taxon>Burkholderiales</taxon>
        <taxon>Oxalobacteraceae</taxon>
        <taxon>Undibacterium</taxon>
    </lineage>
</organism>
<dbReference type="InterPro" id="IPR050640">
    <property type="entry name" value="Bact_2-comp_sensor_kinase"/>
</dbReference>
<dbReference type="RefSeq" id="WP_186943783.1">
    <property type="nucleotide sequence ID" value="NZ_JACOGA010000024.1"/>
</dbReference>
<evidence type="ECO:0000313" key="5">
    <source>
        <dbReference type="EMBL" id="MBC3875823.1"/>
    </source>
</evidence>
<keyword evidence="5" id="KW-0418">Kinase</keyword>
<feature type="transmembrane region" description="Helical" evidence="2">
    <location>
        <begin position="122"/>
        <end position="141"/>
    </location>
</feature>
<feature type="transmembrane region" description="Helical" evidence="2">
    <location>
        <begin position="48"/>
        <end position="67"/>
    </location>
</feature>
<reference evidence="5 6" key="1">
    <citation type="submission" date="2020-08" db="EMBL/GenBank/DDBJ databases">
        <title>Novel species isolated from subtropical streams in China.</title>
        <authorList>
            <person name="Lu H."/>
        </authorList>
    </citation>
    <scope>NUCLEOTIDE SEQUENCE [LARGE SCALE GENOMIC DNA]</scope>
    <source>
        <strain evidence="5 6">LX15W</strain>
    </source>
</reference>
<dbReference type="InterPro" id="IPR010559">
    <property type="entry name" value="Sig_transdc_His_kin_internal"/>
</dbReference>
<dbReference type="Gene3D" id="3.30.565.10">
    <property type="entry name" value="Histidine kinase-like ATPase, C-terminal domain"/>
    <property type="match status" value="1"/>
</dbReference>
<dbReference type="PANTHER" id="PTHR34220">
    <property type="entry name" value="SENSOR HISTIDINE KINASE YPDA"/>
    <property type="match status" value="1"/>
</dbReference>
<dbReference type="Pfam" id="PF06580">
    <property type="entry name" value="His_kinase"/>
    <property type="match status" value="1"/>
</dbReference>
<accession>A0ABR6YH39</accession>
<dbReference type="PANTHER" id="PTHR34220:SF7">
    <property type="entry name" value="SENSOR HISTIDINE KINASE YPDA"/>
    <property type="match status" value="1"/>
</dbReference>
<evidence type="ECO:0000256" key="1">
    <source>
        <dbReference type="SAM" id="Coils"/>
    </source>
</evidence>
<dbReference type="Proteomes" id="UP000624279">
    <property type="component" value="Unassembled WGS sequence"/>
</dbReference>
<keyword evidence="5" id="KW-0808">Transferase</keyword>
<keyword evidence="2" id="KW-0472">Membrane</keyword>
<dbReference type="InterPro" id="IPR003594">
    <property type="entry name" value="HATPase_dom"/>
</dbReference>
<feature type="domain" description="Signal transduction histidine kinase internal region" evidence="4">
    <location>
        <begin position="168"/>
        <end position="246"/>
    </location>
</feature>
<proteinExistence type="predicted"/>
<keyword evidence="1" id="KW-0175">Coiled coil</keyword>
<feature type="domain" description="Histidine kinase/HSP90-like ATPase" evidence="3">
    <location>
        <begin position="265"/>
        <end position="361"/>
    </location>
</feature>
<keyword evidence="6" id="KW-1185">Reference proteome</keyword>